<dbReference type="EMBL" id="DVFK01000080">
    <property type="protein sequence ID" value="HIQ67979.1"/>
    <property type="molecule type" value="Genomic_DNA"/>
</dbReference>
<dbReference type="InterPro" id="IPR013783">
    <property type="entry name" value="Ig-like_fold"/>
</dbReference>
<gene>
    <name evidence="6" type="ORF">IAB74_05690</name>
</gene>
<dbReference type="SUPFAM" id="SSF49785">
    <property type="entry name" value="Galactose-binding domain-like"/>
    <property type="match status" value="1"/>
</dbReference>
<feature type="domain" description="Glycoside hydrolase family 2 immunoglobulin-like beta-sandwich" evidence="4">
    <location>
        <begin position="148"/>
        <end position="248"/>
    </location>
</feature>
<dbReference type="GO" id="GO:0005975">
    <property type="term" value="P:carbohydrate metabolic process"/>
    <property type="evidence" value="ECO:0007669"/>
    <property type="project" value="InterPro"/>
</dbReference>
<dbReference type="Pfam" id="PF00703">
    <property type="entry name" value="Glyco_hydro_2"/>
    <property type="match status" value="1"/>
</dbReference>
<reference evidence="6" key="1">
    <citation type="submission" date="2020-10" db="EMBL/GenBank/DDBJ databases">
        <authorList>
            <person name="Gilroy R."/>
        </authorList>
    </citation>
    <scope>NUCLEOTIDE SEQUENCE</scope>
    <source>
        <strain evidence="6">13361</strain>
    </source>
</reference>
<evidence type="ECO:0000256" key="3">
    <source>
        <dbReference type="ARBA" id="ARBA00023295"/>
    </source>
</evidence>
<sequence>MRTIALDGLWQGTLPGSQPQPMQVPGCFDSYTEQKDIAQPVIFERQFDLALEKDMHCALSFEAVSYYCEIYVNDQKAGTHEGMWDSFLLDVTKLLRDGENRLRLAVTKPGYQDSDPFPLRQVLSGFIPDVLHTFGGIWGSVKLLESKNVFCEYHFANGDADGTFRFEAGLLEKPSREVELTVTLLEGDGRQVKTFQKTFGPEKTILRLEGQVENPRLWCPESPAVYTVLGELTCDDEKIPLHTTMGFRTVEGKGSRLLLNGKPLYLRGALHWGYYDDKLIPVPTGEEIDREISGIREYGMNAIKHCLYIPRQNYLNKADREGVISWVELPLWLPDPTPELPQRIRREYPRILRQLAGHPSILLTTLGCELNDGVGSDILSQMYTLVKETTHTLVKDNSGSGECYEGLQEEYADYYDYHFYADLNHFEQLVETFTPTWRNTMPWFFGEFCDSDVLRNLGDVRKAYGVKELAWETNDPHKNPISVLKPDFYAHNHDRNVLLSGIDEDFDRKIQRSVNHSMVHRKVTLEATRSEEIISGYNITTLRDVPLCPNGLFDDMGKPKFDTARFRQSNDDVVLCPAWDLTRIWMTSDRVQYRERYNFYGGSTYRLRVLMSNYGGKTWERPVLCYTLEQDGHTVLQNMVEGAPAVEHGQVRQLGIIQFTLPQVAAPVTYVLKVRACDQGKMVSNEWPIFVYPPRVRPNMTVGILDLAGCLDTAEEVYNTKKLTLGQKVEGCDAVMTTCLTPEILDYARSGGRVLYLPRGEEDYLLKCPFWREGMLWRNYPSFLEKLDDRCWMDDLRFYSVTADSALELRELPTELRRDYTPILRRYDCRQWLTHDYLGVSRVGEGRIYTTTLRVEGGQGKQPKLLMNNRMGLYLLDEMLTEK</sequence>
<dbReference type="Gene3D" id="3.20.20.80">
    <property type="entry name" value="Glycosidases"/>
    <property type="match status" value="1"/>
</dbReference>
<evidence type="ECO:0000259" key="4">
    <source>
        <dbReference type="Pfam" id="PF00703"/>
    </source>
</evidence>
<evidence type="ECO:0000256" key="1">
    <source>
        <dbReference type="ARBA" id="ARBA00007401"/>
    </source>
</evidence>
<dbReference type="Gene3D" id="2.60.120.260">
    <property type="entry name" value="Galactose-binding domain-like"/>
    <property type="match status" value="1"/>
</dbReference>
<proteinExistence type="inferred from homology"/>
<keyword evidence="2" id="KW-0378">Hydrolase</keyword>
<organism evidence="6 7">
    <name type="scientific">Candidatus Faecousia excrementigallinarum</name>
    <dbReference type="NCBI Taxonomy" id="2840806"/>
    <lineage>
        <taxon>Bacteria</taxon>
        <taxon>Bacillati</taxon>
        <taxon>Bacillota</taxon>
        <taxon>Clostridia</taxon>
        <taxon>Eubacteriales</taxon>
        <taxon>Oscillospiraceae</taxon>
        <taxon>Faecousia</taxon>
    </lineage>
</organism>
<dbReference type="InterPro" id="IPR017853">
    <property type="entry name" value="GH"/>
</dbReference>
<evidence type="ECO:0000259" key="5">
    <source>
        <dbReference type="Pfam" id="PF22666"/>
    </source>
</evidence>
<dbReference type="PANTHER" id="PTHR42732">
    <property type="entry name" value="BETA-GALACTOSIDASE"/>
    <property type="match status" value="1"/>
</dbReference>
<dbReference type="SUPFAM" id="SSF51445">
    <property type="entry name" value="(Trans)glycosidases"/>
    <property type="match status" value="1"/>
</dbReference>
<evidence type="ECO:0000313" key="7">
    <source>
        <dbReference type="Proteomes" id="UP000886796"/>
    </source>
</evidence>
<keyword evidence="3" id="KW-0326">Glycosidase</keyword>
<dbReference type="PANTHER" id="PTHR42732:SF1">
    <property type="entry name" value="BETA-MANNOSIDASE"/>
    <property type="match status" value="1"/>
</dbReference>
<protein>
    <recommendedName>
        <fullName evidence="8">Beta-galactosidase</fullName>
    </recommendedName>
</protein>
<dbReference type="Proteomes" id="UP000886796">
    <property type="component" value="Unassembled WGS sequence"/>
</dbReference>
<dbReference type="InterPro" id="IPR054593">
    <property type="entry name" value="Beta-mannosidase-like_N2"/>
</dbReference>
<name>A0A9D0Z2J1_9FIRM</name>
<dbReference type="InterPro" id="IPR036156">
    <property type="entry name" value="Beta-gal/glucu_dom_sf"/>
</dbReference>
<accession>A0A9D0Z2J1</accession>
<dbReference type="InterPro" id="IPR008979">
    <property type="entry name" value="Galactose-bd-like_sf"/>
</dbReference>
<dbReference type="Pfam" id="PF22666">
    <property type="entry name" value="Glyco_hydro_2_N2"/>
    <property type="match status" value="1"/>
</dbReference>
<dbReference type="InterPro" id="IPR051913">
    <property type="entry name" value="GH2_Domain-Containing"/>
</dbReference>
<reference evidence="6" key="2">
    <citation type="journal article" date="2021" name="PeerJ">
        <title>Extensive microbial diversity within the chicken gut microbiome revealed by metagenomics and culture.</title>
        <authorList>
            <person name="Gilroy R."/>
            <person name="Ravi A."/>
            <person name="Getino M."/>
            <person name="Pursley I."/>
            <person name="Horton D.L."/>
            <person name="Alikhan N.F."/>
            <person name="Baker D."/>
            <person name="Gharbi K."/>
            <person name="Hall N."/>
            <person name="Watson M."/>
            <person name="Adriaenssens E.M."/>
            <person name="Foster-Nyarko E."/>
            <person name="Jarju S."/>
            <person name="Secka A."/>
            <person name="Antonio M."/>
            <person name="Oren A."/>
            <person name="Chaudhuri R.R."/>
            <person name="La Ragione R."/>
            <person name="Hildebrand F."/>
            <person name="Pallen M.J."/>
        </authorList>
    </citation>
    <scope>NUCLEOTIDE SEQUENCE</scope>
    <source>
        <strain evidence="6">13361</strain>
    </source>
</reference>
<dbReference type="SUPFAM" id="SSF49303">
    <property type="entry name" value="beta-Galactosidase/glucuronidase domain"/>
    <property type="match status" value="1"/>
</dbReference>
<comment type="caution">
    <text evidence="6">The sequence shown here is derived from an EMBL/GenBank/DDBJ whole genome shotgun (WGS) entry which is preliminary data.</text>
</comment>
<comment type="similarity">
    <text evidence="1">Belongs to the glycosyl hydrolase 2 family.</text>
</comment>
<evidence type="ECO:0008006" key="8">
    <source>
        <dbReference type="Google" id="ProtNLM"/>
    </source>
</evidence>
<dbReference type="AlphaFoldDB" id="A0A9D0Z2J1"/>
<evidence type="ECO:0000256" key="2">
    <source>
        <dbReference type="ARBA" id="ARBA00022801"/>
    </source>
</evidence>
<feature type="domain" description="Beta-mannosidase-like galactose-binding" evidence="5">
    <location>
        <begin position="42"/>
        <end position="109"/>
    </location>
</feature>
<dbReference type="Gene3D" id="2.60.40.10">
    <property type="entry name" value="Immunoglobulins"/>
    <property type="match status" value="1"/>
</dbReference>
<evidence type="ECO:0000313" key="6">
    <source>
        <dbReference type="EMBL" id="HIQ67979.1"/>
    </source>
</evidence>
<dbReference type="InterPro" id="IPR006102">
    <property type="entry name" value="Ig-like_GH2"/>
</dbReference>
<dbReference type="GO" id="GO:0004553">
    <property type="term" value="F:hydrolase activity, hydrolyzing O-glycosyl compounds"/>
    <property type="evidence" value="ECO:0007669"/>
    <property type="project" value="InterPro"/>
</dbReference>